<feature type="transmembrane region" description="Helical" evidence="8">
    <location>
        <begin position="89"/>
        <end position="108"/>
    </location>
</feature>
<feature type="domain" description="Glycosyltransferase RgtA/B/C/D-like" evidence="9">
    <location>
        <begin position="94"/>
        <end position="201"/>
    </location>
</feature>
<feature type="transmembrane region" description="Helical" evidence="8">
    <location>
        <begin position="115"/>
        <end position="134"/>
    </location>
</feature>
<keyword evidence="5 8" id="KW-0812">Transmembrane</keyword>
<dbReference type="PANTHER" id="PTHR33908:SF11">
    <property type="entry name" value="MEMBRANE PROTEIN"/>
    <property type="match status" value="1"/>
</dbReference>
<dbReference type="GO" id="GO:0009103">
    <property type="term" value="P:lipopolysaccharide biosynthetic process"/>
    <property type="evidence" value="ECO:0007669"/>
    <property type="project" value="UniProtKB-ARBA"/>
</dbReference>
<evidence type="ECO:0000256" key="3">
    <source>
        <dbReference type="ARBA" id="ARBA00022676"/>
    </source>
</evidence>
<keyword evidence="2" id="KW-1003">Cell membrane</keyword>
<evidence type="ECO:0000256" key="7">
    <source>
        <dbReference type="ARBA" id="ARBA00023136"/>
    </source>
</evidence>
<evidence type="ECO:0000313" key="11">
    <source>
        <dbReference type="Proteomes" id="UP000177141"/>
    </source>
</evidence>
<feature type="transmembrane region" description="Helical" evidence="8">
    <location>
        <begin position="390"/>
        <end position="411"/>
    </location>
</feature>
<feature type="transmembrane region" description="Helical" evidence="8">
    <location>
        <begin position="269"/>
        <end position="287"/>
    </location>
</feature>
<keyword evidence="7 8" id="KW-0472">Membrane</keyword>
<dbReference type="InterPro" id="IPR050297">
    <property type="entry name" value="LipidA_mod_glycosyltrf_83"/>
</dbReference>
<proteinExistence type="predicted"/>
<feature type="transmembrane region" description="Helical" evidence="8">
    <location>
        <begin position="293"/>
        <end position="313"/>
    </location>
</feature>
<dbReference type="STRING" id="1802061.A3A93_03650"/>
<accession>A0A1F7IYT5</accession>
<gene>
    <name evidence="10" type="ORF">A3A93_03650</name>
</gene>
<feature type="transmembrane region" description="Helical" evidence="8">
    <location>
        <begin position="7"/>
        <end position="25"/>
    </location>
</feature>
<keyword evidence="6 8" id="KW-1133">Transmembrane helix</keyword>
<evidence type="ECO:0000256" key="2">
    <source>
        <dbReference type="ARBA" id="ARBA00022475"/>
    </source>
</evidence>
<keyword evidence="3" id="KW-0328">Glycosyltransferase</keyword>
<dbReference type="GO" id="GO:0005886">
    <property type="term" value="C:plasma membrane"/>
    <property type="evidence" value="ECO:0007669"/>
    <property type="project" value="UniProtKB-SubCell"/>
</dbReference>
<evidence type="ECO:0000313" key="10">
    <source>
        <dbReference type="EMBL" id="OGK48530.1"/>
    </source>
</evidence>
<organism evidence="10 11">
    <name type="scientific">Candidatus Roizmanbacteria bacterium RIFCSPLOWO2_01_FULL_38_12</name>
    <dbReference type="NCBI Taxonomy" id="1802061"/>
    <lineage>
        <taxon>Bacteria</taxon>
        <taxon>Candidatus Roizmaniibacteriota</taxon>
    </lineage>
</organism>
<feature type="transmembrane region" description="Helical" evidence="8">
    <location>
        <begin position="140"/>
        <end position="160"/>
    </location>
</feature>
<evidence type="ECO:0000256" key="8">
    <source>
        <dbReference type="SAM" id="Phobius"/>
    </source>
</evidence>
<protein>
    <recommendedName>
        <fullName evidence="9">Glycosyltransferase RgtA/B/C/D-like domain-containing protein</fullName>
    </recommendedName>
</protein>
<comment type="subcellular location">
    <subcellularLocation>
        <location evidence="1">Cell membrane</location>
        <topology evidence="1">Multi-pass membrane protein</topology>
    </subcellularLocation>
</comment>
<evidence type="ECO:0000256" key="5">
    <source>
        <dbReference type="ARBA" id="ARBA00022692"/>
    </source>
</evidence>
<feature type="transmembrane region" description="Helical" evidence="8">
    <location>
        <begin position="358"/>
        <end position="378"/>
    </location>
</feature>
<name>A0A1F7IYT5_9BACT</name>
<reference evidence="10 11" key="1">
    <citation type="journal article" date="2016" name="Nat. Commun.">
        <title>Thousands of microbial genomes shed light on interconnected biogeochemical processes in an aquifer system.</title>
        <authorList>
            <person name="Anantharaman K."/>
            <person name="Brown C.T."/>
            <person name="Hug L.A."/>
            <person name="Sharon I."/>
            <person name="Castelle C.J."/>
            <person name="Probst A.J."/>
            <person name="Thomas B.C."/>
            <person name="Singh A."/>
            <person name="Wilkins M.J."/>
            <person name="Karaoz U."/>
            <person name="Brodie E.L."/>
            <person name="Williams K.H."/>
            <person name="Hubbard S.S."/>
            <person name="Banfield J.F."/>
        </authorList>
    </citation>
    <scope>NUCLEOTIDE SEQUENCE [LARGE SCALE GENOMIC DNA]</scope>
</reference>
<dbReference type="AlphaFoldDB" id="A0A1F7IYT5"/>
<dbReference type="Pfam" id="PF13231">
    <property type="entry name" value="PMT_2"/>
    <property type="match status" value="1"/>
</dbReference>
<evidence type="ECO:0000259" key="9">
    <source>
        <dbReference type="Pfam" id="PF13231"/>
    </source>
</evidence>
<dbReference type="PANTHER" id="PTHR33908">
    <property type="entry name" value="MANNOSYLTRANSFERASE YKCB-RELATED"/>
    <property type="match status" value="1"/>
</dbReference>
<dbReference type="EMBL" id="MGAL01000014">
    <property type="protein sequence ID" value="OGK48530.1"/>
    <property type="molecule type" value="Genomic_DNA"/>
</dbReference>
<evidence type="ECO:0000256" key="1">
    <source>
        <dbReference type="ARBA" id="ARBA00004651"/>
    </source>
</evidence>
<comment type="caution">
    <text evidence="10">The sequence shown here is derived from an EMBL/GenBank/DDBJ whole genome shotgun (WGS) entry which is preliminary data.</text>
</comment>
<feature type="transmembrane region" description="Helical" evidence="8">
    <location>
        <begin position="224"/>
        <end position="249"/>
    </location>
</feature>
<feature type="transmembrane region" description="Helical" evidence="8">
    <location>
        <begin position="334"/>
        <end position="352"/>
    </location>
</feature>
<evidence type="ECO:0000256" key="4">
    <source>
        <dbReference type="ARBA" id="ARBA00022679"/>
    </source>
</evidence>
<sequence length="566" mass="66029">MFRKITFIPVLIVVLVGFLLRFHGLNWDEGYHFHPDERMLMIVAERINFFTRLDPDFFNYGSLPVYLLKGLSQITDSIFGSHIATYDGMLYVGRSMSIFVDLIVLIMIYRISLLLFKNGFMAFLSSFLYALAFFPIQNTHFFVVDVFLNLFITMLIYLIVKYLQNPNKKTAIFIGVFFAAAITTKVTAAIFIPLILTAIALPYFRNTKYLPRGQAGKIQNFLQIIPYGQIFIFIVTAVIFTFLFMPYAFLLYDRFISDIKVQIAMNSNAYIFPYTLQYVGSIPYVYYLKNIAVWGLGPFIFVLFLLGLYEQIVKVNIKTLTNNFLNSVIKNQKLTILIFFYAWYMWYFLFIGRSAVKFMRYMLPMYPFFVLVAGYGLGLASKNLRAIQKIIVISLIFLLIAVWTSAFIKIYNHRPTRILASEWINQNVPQGASIAVEHWDDRVPVNDRVPYQYVELTLYDRPDNEVKWSLLNEKLNRSDYIVIASNRLYVPLQKLDDCDKYEFCFPLTSKYYSDLFSGKLGFKKVAEFTSYPTFQIGPWKMEIIDDAADESFTVYDHPKIIIFEKV</sequence>
<dbReference type="GO" id="GO:0016763">
    <property type="term" value="F:pentosyltransferase activity"/>
    <property type="evidence" value="ECO:0007669"/>
    <property type="project" value="TreeGrafter"/>
</dbReference>
<dbReference type="Proteomes" id="UP000177141">
    <property type="component" value="Unassembled WGS sequence"/>
</dbReference>
<keyword evidence="4" id="KW-0808">Transferase</keyword>
<dbReference type="InterPro" id="IPR038731">
    <property type="entry name" value="RgtA/B/C-like"/>
</dbReference>
<evidence type="ECO:0000256" key="6">
    <source>
        <dbReference type="ARBA" id="ARBA00022989"/>
    </source>
</evidence>
<feature type="transmembrane region" description="Helical" evidence="8">
    <location>
        <begin position="172"/>
        <end position="204"/>
    </location>
</feature>